<evidence type="ECO:0000313" key="1">
    <source>
        <dbReference type="EMBL" id="KAJ9654910.1"/>
    </source>
</evidence>
<gene>
    <name evidence="1" type="ORF">H2198_006092</name>
</gene>
<organism evidence="1 2">
    <name type="scientific">Neophaeococcomyces mojaviensis</name>
    <dbReference type="NCBI Taxonomy" id="3383035"/>
    <lineage>
        <taxon>Eukaryota</taxon>
        <taxon>Fungi</taxon>
        <taxon>Dikarya</taxon>
        <taxon>Ascomycota</taxon>
        <taxon>Pezizomycotina</taxon>
        <taxon>Eurotiomycetes</taxon>
        <taxon>Chaetothyriomycetidae</taxon>
        <taxon>Chaetothyriales</taxon>
        <taxon>Chaetothyriales incertae sedis</taxon>
        <taxon>Neophaeococcomyces</taxon>
    </lineage>
</organism>
<sequence>MTSDTQVPLHWLELQEPERYRWDKLSDHSSSKEKGIYYRRLGVVESLFDNDGSVTCGRADLHQNLRMEVCTILSDDQLRERIILAWTLMRHSHVLLSCQSMHIQSLFPEYRSAKWTDQCFVYRWPQSVTDAVKETQAQLQFVADEYPDVNPQEFFHHIMNTARAIDPHQALSKLYIMPFRRTDQGTVLLHFMPILAHQITDGLTTYRWNNHFSQILNFTKTQLHAALNALFTNENDVLHRLPPAQEALYPLRSHTLARERWHWLLTRVLRHVRNPPPAAFQNPLRRPQPLLSAKSFVPTFNKVLDYSITPPLNAGHVSADLYGRSVANMRFLCRSVGISIGSGCFTLVALVMMYLYERLDPHIALTARRPFVGSFPVNPRPFLSGEPTTGKEDSCMLAFSDGVTLPFLPCDLDFAGRFRLLGRLAHKQLRQYQKRKRTLAEEVHLGSRSPSQLIPALFCSTLERMEGRTVGEHKAGINVQGNYPAKASPTLATCGISSVGDQTAVLAELKVDLQQPLEDGKDVLADFRGMASVVRPRDGEFLVGAIGERDHLGFLAAFDANAIDSERTKEWKKLMETMLDFELESNGRSKL</sequence>
<dbReference type="EMBL" id="JAPDRQ010000109">
    <property type="protein sequence ID" value="KAJ9654910.1"/>
    <property type="molecule type" value="Genomic_DNA"/>
</dbReference>
<comment type="caution">
    <text evidence="1">The sequence shown here is derived from an EMBL/GenBank/DDBJ whole genome shotgun (WGS) entry which is preliminary data.</text>
</comment>
<proteinExistence type="predicted"/>
<reference evidence="1" key="1">
    <citation type="submission" date="2022-10" db="EMBL/GenBank/DDBJ databases">
        <title>Culturing micro-colonial fungi from biological soil crusts in the Mojave desert and describing Neophaeococcomyces mojavensis, and introducing the new genera and species Taxawa tesnikishii.</title>
        <authorList>
            <person name="Kurbessoian T."/>
            <person name="Stajich J.E."/>
        </authorList>
    </citation>
    <scope>NUCLEOTIDE SEQUENCE</scope>
    <source>
        <strain evidence="1">JES_112</strain>
    </source>
</reference>
<keyword evidence="2" id="KW-1185">Reference proteome</keyword>
<evidence type="ECO:0000313" key="2">
    <source>
        <dbReference type="Proteomes" id="UP001172386"/>
    </source>
</evidence>
<protein>
    <submittedName>
        <fullName evidence="1">Uncharacterized protein</fullName>
    </submittedName>
</protein>
<name>A0ACC3A3W8_9EURO</name>
<accession>A0ACC3A3W8</accession>
<dbReference type="Proteomes" id="UP001172386">
    <property type="component" value="Unassembled WGS sequence"/>
</dbReference>